<reference evidence="2" key="1">
    <citation type="submission" date="2022-01" db="EMBL/GenBank/DDBJ databases">
        <title>Microbacterium eymi and Microbacterium rhizovicinus sp. nov., isolated from the rhizospheric soil of Elymus tsukushiensis, a plant native to the Dokdo Islands, Republic of Korea.</title>
        <authorList>
            <person name="Hwang Y.J."/>
        </authorList>
    </citation>
    <scope>NUCLEOTIDE SEQUENCE</scope>
    <source>
        <strain evidence="2">KUDC0405</strain>
    </source>
</reference>
<evidence type="ECO:0000256" key="1">
    <source>
        <dbReference type="SAM" id="MobiDB-lite"/>
    </source>
</evidence>
<evidence type="ECO:0000313" key="2">
    <source>
        <dbReference type="EMBL" id="UUT35686.1"/>
    </source>
</evidence>
<dbReference type="Proteomes" id="UP001054811">
    <property type="component" value="Chromosome"/>
</dbReference>
<dbReference type="EMBL" id="CP091139">
    <property type="protein sequence ID" value="UUT35686.1"/>
    <property type="molecule type" value="Genomic_DNA"/>
</dbReference>
<organism evidence="2 3">
    <name type="scientific">Microbacterium elymi</name>
    <dbReference type="NCBI Taxonomy" id="2909587"/>
    <lineage>
        <taxon>Bacteria</taxon>
        <taxon>Bacillati</taxon>
        <taxon>Actinomycetota</taxon>
        <taxon>Actinomycetes</taxon>
        <taxon>Micrococcales</taxon>
        <taxon>Microbacteriaceae</taxon>
        <taxon>Microbacterium</taxon>
    </lineage>
</organism>
<protein>
    <submittedName>
        <fullName evidence="2">Uncharacterized protein</fullName>
    </submittedName>
</protein>
<gene>
    <name evidence="2" type="ORF">L2X98_20785</name>
</gene>
<feature type="region of interest" description="Disordered" evidence="1">
    <location>
        <begin position="99"/>
        <end position="125"/>
    </location>
</feature>
<feature type="compositionally biased region" description="Basic and acidic residues" evidence="1">
    <location>
        <begin position="115"/>
        <end position="125"/>
    </location>
</feature>
<feature type="compositionally biased region" description="Low complexity" evidence="1">
    <location>
        <begin position="104"/>
        <end position="114"/>
    </location>
</feature>
<feature type="region of interest" description="Disordered" evidence="1">
    <location>
        <begin position="205"/>
        <end position="224"/>
    </location>
</feature>
<dbReference type="RefSeq" id="WP_259612303.1">
    <property type="nucleotide sequence ID" value="NZ_CP091139.2"/>
</dbReference>
<name>A0ABY5NKM5_9MICO</name>
<evidence type="ECO:0000313" key="3">
    <source>
        <dbReference type="Proteomes" id="UP001054811"/>
    </source>
</evidence>
<sequence length="305" mass="32230">MRDDDAALRFADVRGQRVGELDDAPGSRVAATGFAAVEQGENLRDGGQRSAGSVEPDRLIHGADRADERKVPGEIERGLGCAGDLVCAERRAFDVVQAERVSPHRPAGAASRGAPGRDIHSARPHAEDVDAMHRGRGEMRDSGGLDEPTHHLVDAGGMLLDRLQAVPVVGPGIRAGRDPDPLTGLDRASQGRVIDEFQGAVSAADDQQVGGGANGHVSTVPHRRGRPRLSEAIWGREHGCFRIRPSGRRRRRPGAIVFCLGGCFCSRGRFLFALSFSVCAGVLAAPLRVALSFSACAGVSFGRGC</sequence>
<accession>A0ABY5NKM5</accession>
<proteinExistence type="predicted"/>
<keyword evidence="3" id="KW-1185">Reference proteome</keyword>